<dbReference type="AlphaFoldDB" id="Q21KX7"/>
<protein>
    <submittedName>
        <fullName evidence="2">Uncharacterized protein</fullName>
    </submittedName>
</protein>
<dbReference type="eggNOG" id="ENOG5032ZFC">
    <property type="taxonomic scope" value="Bacteria"/>
</dbReference>
<keyword evidence="1" id="KW-1133">Transmembrane helix</keyword>
<name>Q21KX7_SACD2</name>
<feature type="transmembrane region" description="Helical" evidence="1">
    <location>
        <begin position="138"/>
        <end position="155"/>
    </location>
</feature>
<evidence type="ECO:0000313" key="3">
    <source>
        <dbReference type="Proteomes" id="UP000001947"/>
    </source>
</evidence>
<accession>Q21KX7</accession>
<evidence type="ECO:0000256" key="1">
    <source>
        <dbReference type="SAM" id="Phobius"/>
    </source>
</evidence>
<proteinExistence type="predicted"/>
<evidence type="ECO:0000313" key="2">
    <source>
        <dbReference type="EMBL" id="ABD80652.1"/>
    </source>
</evidence>
<feature type="transmembrane region" description="Helical" evidence="1">
    <location>
        <begin position="46"/>
        <end position="68"/>
    </location>
</feature>
<keyword evidence="1" id="KW-0472">Membrane</keyword>
<organism evidence="2 3">
    <name type="scientific">Saccharophagus degradans (strain 2-40 / ATCC 43961 / DSM 17024)</name>
    <dbReference type="NCBI Taxonomy" id="203122"/>
    <lineage>
        <taxon>Bacteria</taxon>
        <taxon>Pseudomonadati</taxon>
        <taxon>Pseudomonadota</taxon>
        <taxon>Gammaproteobacteria</taxon>
        <taxon>Cellvibrionales</taxon>
        <taxon>Cellvibrionaceae</taxon>
        <taxon>Saccharophagus</taxon>
    </lineage>
</organism>
<dbReference type="Proteomes" id="UP000001947">
    <property type="component" value="Chromosome"/>
</dbReference>
<gene>
    <name evidence="2" type="ordered locus">Sde_1390</name>
</gene>
<dbReference type="EMBL" id="CP000282">
    <property type="protein sequence ID" value="ABD80652.1"/>
    <property type="molecule type" value="Genomic_DNA"/>
</dbReference>
<keyword evidence="3" id="KW-1185">Reference proteome</keyword>
<sequence>MKYKSCENCAFASVKDKPMPPLHQPSRHVEWLALHNSYEQAERFSLLIKLTAVLLTAGLSLLGAHTYLTCLLVSTLWLQDAIWKTFQSRTEQRLLIIEKMAATDENANPAFYSEWLRNRPSFAKLILAYFGNAVRPTIAYPYPVLIALAIIMACIN</sequence>
<dbReference type="HOGENOM" id="CLU_1748052_0_0_6"/>
<reference evidence="2 3" key="1">
    <citation type="journal article" date="2008" name="PLoS Genet.">
        <title>Complete genome sequence of the complex carbohydrate-degrading marine bacterium, Saccharophagus degradans strain 2-40 T.</title>
        <authorList>
            <person name="Weiner R.M."/>
            <person name="Taylor L.E.II."/>
            <person name="Henrissat B."/>
            <person name="Hauser L."/>
            <person name="Land M."/>
            <person name="Coutinho P.M."/>
            <person name="Rancurel C."/>
            <person name="Saunders E.H."/>
            <person name="Longmire A.G."/>
            <person name="Zhang H."/>
            <person name="Bayer E.A."/>
            <person name="Gilbert H.J."/>
            <person name="Larimer F."/>
            <person name="Zhulin I.B."/>
            <person name="Ekborg N.A."/>
            <person name="Lamed R."/>
            <person name="Richardson P.M."/>
            <person name="Borovok I."/>
            <person name="Hutcheson S."/>
        </authorList>
    </citation>
    <scope>NUCLEOTIDE SEQUENCE [LARGE SCALE GENOMIC DNA]</scope>
    <source>
        <strain evidence="3">2-40 / ATCC 43961 / DSM 17024</strain>
    </source>
</reference>
<keyword evidence="1" id="KW-0812">Transmembrane</keyword>
<dbReference type="STRING" id="203122.Sde_1390"/>
<dbReference type="KEGG" id="sde:Sde_1390"/>